<evidence type="ECO:0000313" key="2">
    <source>
        <dbReference type="Proteomes" id="UP000598227"/>
    </source>
</evidence>
<dbReference type="PROSITE" id="PS51257">
    <property type="entry name" value="PROKAR_LIPOPROTEIN"/>
    <property type="match status" value="1"/>
</dbReference>
<evidence type="ECO:0008006" key="3">
    <source>
        <dbReference type="Google" id="ProtNLM"/>
    </source>
</evidence>
<dbReference type="Proteomes" id="UP000598227">
    <property type="component" value="Unassembled WGS sequence"/>
</dbReference>
<comment type="caution">
    <text evidence="1">The sequence shown here is derived from an EMBL/GenBank/DDBJ whole genome shotgun (WGS) entry which is preliminary data.</text>
</comment>
<keyword evidence="2" id="KW-1185">Reference proteome</keyword>
<dbReference type="EMBL" id="JACZEP010000020">
    <property type="protein sequence ID" value="MBE1208346.1"/>
    <property type="molecule type" value="Genomic_DNA"/>
</dbReference>
<reference evidence="1 2" key="1">
    <citation type="submission" date="2020-09" db="EMBL/GenBank/DDBJ databases">
        <title>Draft Genome Sequence of Aminobacter carboxidus type strain DSM 1086, a soil Gram-negative carboxydobacterium.</title>
        <authorList>
            <person name="Turrini P."/>
            <person name="Tescari M."/>
            <person name="Artuso I."/>
            <person name="Lugli G.A."/>
            <person name="Frangipani E."/>
            <person name="Ventura M."/>
            <person name="Visca P."/>
        </authorList>
    </citation>
    <scope>NUCLEOTIDE SEQUENCE [LARGE SCALE GENOMIC DNA]</scope>
    <source>
        <strain evidence="1 2">DSM 1086</strain>
    </source>
</reference>
<name>A0ABR9GXG2_9HYPH</name>
<accession>A0ABR9GXG2</accession>
<evidence type="ECO:0000313" key="1">
    <source>
        <dbReference type="EMBL" id="MBE1208346.1"/>
    </source>
</evidence>
<protein>
    <recommendedName>
        <fullName evidence="3">Lipoprotein</fullName>
    </recommendedName>
</protein>
<sequence>MMKYGIPVLVAAALAGGCTTDSQSPQKTTAAPALMDESVPQVARDACLREVRRTTNNPDLSIVEMLYSEANSQLKIGVGPDRAPWQCTVSNRGEVANVMSLTNEGAL</sequence>
<proteinExistence type="predicted"/>
<gene>
    <name evidence="1" type="ORF">IHE39_29055</name>
</gene>
<organism evidence="1 2">
    <name type="scientific">Aminobacter carboxidus</name>
    <dbReference type="NCBI Taxonomy" id="376165"/>
    <lineage>
        <taxon>Bacteria</taxon>
        <taxon>Pseudomonadati</taxon>
        <taxon>Pseudomonadota</taxon>
        <taxon>Alphaproteobacteria</taxon>
        <taxon>Hyphomicrobiales</taxon>
        <taxon>Phyllobacteriaceae</taxon>
        <taxon>Aminobacter</taxon>
    </lineage>
</organism>
<dbReference type="RefSeq" id="WP_192568958.1">
    <property type="nucleotide sequence ID" value="NZ_JACZEP010000020.1"/>
</dbReference>